<feature type="region of interest" description="Disordered" evidence="3">
    <location>
        <begin position="1"/>
        <end position="214"/>
    </location>
</feature>
<dbReference type="GO" id="GO:0003677">
    <property type="term" value="F:DNA binding"/>
    <property type="evidence" value="ECO:0007669"/>
    <property type="project" value="InterPro"/>
</dbReference>
<evidence type="ECO:0000313" key="6">
    <source>
        <dbReference type="Proteomes" id="UP000029096"/>
    </source>
</evidence>
<dbReference type="GO" id="GO:0007059">
    <property type="term" value="P:chromosome segregation"/>
    <property type="evidence" value="ECO:0007669"/>
    <property type="project" value="UniProtKB-KW"/>
</dbReference>
<feature type="compositionally biased region" description="Basic and acidic residues" evidence="3">
    <location>
        <begin position="108"/>
        <end position="132"/>
    </location>
</feature>
<dbReference type="Gene3D" id="1.10.10.2830">
    <property type="match status" value="1"/>
</dbReference>
<keyword evidence="2" id="KW-0159">Chromosome partition</keyword>
<dbReference type="InterPro" id="IPR050336">
    <property type="entry name" value="Chromosome_partition/occlusion"/>
</dbReference>
<dbReference type="AlphaFoldDB" id="A0A086ZE33"/>
<dbReference type="Gene3D" id="3.90.1530.30">
    <property type="match status" value="1"/>
</dbReference>
<feature type="domain" description="ParB-like N-terminal" evidence="4">
    <location>
        <begin position="264"/>
        <end position="369"/>
    </location>
</feature>
<dbReference type="PANTHER" id="PTHR33375">
    <property type="entry name" value="CHROMOSOME-PARTITIONING PROTEIN PARB-RELATED"/>
    <property type="match status" value="1"/>
</dbReference>
<dbReference type="STRING" id="1437606.BBOH_1510"/>
<dbReference type="SUPFAM" id="SSF110849">
    <property type="entry name" value="ParB/Sulfiredoxin"/>
    <property type="match status" value="1"/>
</dbReference>
<dbReference type="SMART" id="SM00470">
    <property type="entry name" value="ParB"/>
    <property type="match status" value="1"/>
</dbReference>
<dbReference type="InterPro" id="IPR004437">
    <property type="entry name" value="ParB/RepB/Spo0J"/>
</dbReference>
<dbReference type="Pfam" id="PF02195">
    <property type="entry name" value="ParB_N"/>
    <property type="match status" value="1"/>
</dbReference>
<feature type="compositionally biased region" description="Basic and acidic residues" evidence="3">
    <location>
        <begin position="140"/>
        <end position="153"/>
    </location>
</feature>
<dbReference type="RefSeq" id="WP_237743181.1">
    <property type="nucleotide sequence ID" value="NZ_JDUS01000022.1"/>
</dbReference>
<evidence type="ECO:0000256" key="3">
    <source>
        <dbReference type="SAM" id="MobiDB-lite"/>
    </source>
</evidence>
<organism evidence="5 6">
    <name type="scientific">Bifidobacterium bohemicum DSM 22767</name>
    <dbReference type="NCBI Taxonomy" id="1437606"/>
    <lineage>
        <taxon>Bacteria</taxon>
        <taxon>Bacillati</taxon>
        <taxon>Actinomycetota</taxon>
        <taxon>Actinomycetes</taxon>
        <taxon>Bifidobacteriales</taxon>
        <taxon>Bifidobacteriaceae</taxon>
        <taxon>Bifidobacterium</taxon>
    </lineage>
</organism>
<keyword evidence="6" id="KW-1185">Reference proteome</keyword>
<name>A0A086ZE33_9BIFI</name>
<dbReference type="Pfam" id="PF17762">
    <property type="entry name" value="HTH_ParB"/>
    <property type="match status" value="1"/>
</dbReference>
<dbReference type="PANTHER" id="PTHR33375:SF1">
    <property type="entry name" value="CHROMOSOME-PARTITIONING PROTEIN PARB-RELATED"/>
    <property type="match status" value="1"/>
</dbReference>
<feature type="compositionally biased region" description="Basic and acidic residues" evidence="3">
    <location>
        <begin position="77"/>
        <end position="94"/>
    </location>
</feature>
<dbReference type="GO" id="GO:0005694">
    <property type="term" value="C:chromosome"/>
    <property type="evidence" value="ECO:0007669"/>
    <property type="project" value="TreeGrafter"/>
</dbReference>
<evidence type="ECO:0000259" key="4">
    <source>
        <dbReference type="SMART" id="SM00470"/>
    </source>
</evidence>
<comment type="caution">
    <text evidence="5">The sequence shown here is derived from an EMBL/GenBank/DDBJ whole genome shotgun (WGS) entry which is preliminary data.</text>
</comment>
<dbReference type="SUPFAM" id="SSF109709">
    <property type="entry name" value="KorB DNA-binding domain-like"/>
    <property type="match status" value="1"/>
</dbReference>
<evidence type="ECO:0000256" key="2">
    <source>
        <dbReference type="ARBA" id="ARBA00022829"/>
    </source>
</evidence>
<dbReference type="CDD" id="cd16393">
    <property type="entry name" value="SPO0J_N"/>
    <property type="match status" value="1"/>
</dbReference>
<dbReference type="eggNOG" id="COG1475">
    <property type="taxonomic scope" value="Bacteria"/>
</dbReference>
<dbReference type="FunFam" id="1.10.10.2830:FF:000001">
    <property type="entry name" value="Chromosome partitioning protein ParB"/>
    <property type="match status" value="1"/>
</dbReference>
<dbReference type="NCBIfam" id="TIGR00180">
    <property type="entry name" value="parB_part"/>
    <property type="match status" value="1"/>
</dbReference>
<dbReference type="InterPro" id="IPR041468">
    <property type="entry name" value="HTH_ParB/Spo0J"/>
</dbReference>
<dbReference type="EMBL" id="JGYP01000005">
    <property type="protein sequence ID" value="KFI44783.1"/>
    <property type="molecule type" value="Genomic_DNA"/>
</dbReference>
<dbReference type="InterPro" id="IPR003115">
    <property type="entry name" value="ParB_N"/>
</dbReference>
<evidence type="ECO:0000256" key="1">
    <source>
        <dbReference type="ARBA" id="ARBA00006295"/>
    </source>
</evidence>
<sequence length="547" mass="60110">MTAKSRLGKGLGALFPPLPGEEDTAFPSNGFSDNVSRETINEPASPQEEPKQKKQLRNSKNSDRGTRPSSQKSRAQSKHDVVSRKVATDHEHVMDLTAASTQEAETEIVSRETIDRNSTKMVSSDKPEEHSRSRSQSSDTQRRPSKDGIETDNRNNGVEGAVNHADSGFSSEKSGTGDKQKHKSIGGETQVSSRNVSRETSKQAIRKRNHIPAIKDMARPSDVFFGGVSDVVKKPNDGRRSAVADQVARREKSDLKPVAGGYLAELRLDQIGPNVQQPRTIFDEDELRELSASILEVGVLEPVVVRKRPVNESLPADRTGEEGMGSEYELIMGERRWRASKLAGLKSMPAIVKTTTDEHMLRDALLENLHRVALNPLEEAAAYQQMMSDFGMTQEQLSRSVSKSRPQIANMLRLLNLPGSVQKKVAAGVLSAGHARALLGLSSPEDMEKLANRVIAEGLSVRSTEEIVSMKMDSGAKSKKSLVSKAGFWNGSPVQQGLENRFDTKVNIKGNKKSGRIEIVFSSPEDMDRILGLLMPHNDENHKDGWV</sequence>
<dbReference type="GO" id="GO:0045881">
    <property type="term" value="P:positive regulation of sporulation resulting in formation of a cellular spore"/>
    <property type="evidence" value="ECO:0007669"/>
    <property type="project" value="TreeGrafter"/>
</dbReference>
<protein>
    <submittedName>
        <fullName evidence="5">Chromosome partitioning protein ParB</fullName>
    </submittedName>
</protein>
<evidence type="ECO:0000313" key="5">
    <source>
        <dbReference type="EMBL" id="KFI44783.1"/>
    </source>
</evidence>
<dbReference type="InterPro" id="IPR036086">
    <property type="entry name" value="ParB/Sulfiredoxin_sf"/>
</dbReference>
<accession>A0A086ZE33</accession>
<reference evidence="5 6" key="1">
    <citation type="submission" date="2014-03" db="EMBL/GenBank/DDBJ databases">
        <title>Genomics of Bifidobacteria.</title>
        <authorList>
            <person name="Ventura M."/>
            <person name="Milani C."/>
            <person name="Lugli G.A."/>
        </authorList>
    </citation>
    <scope>NUCLEOTIDE SEQUENCE [LARGE SCALE GENOMIC DNA]</scope>
    <source>
        <strain evidence="5 6">DSM 22767</strain>
    </source>
</reference>
<proteinExistence type="inferred from homology"/>
<comment type="similarity">
    <text evidence="1">Belongs to the ParB family.</text>
</comment>
<dbReference type="Proteomes" id="UP000029096">
    <property type="component" value="Unassembled WGS sequence"/>
</dbReference>
<gene>
    <name evidence="5" type="ORF">BBOH_1510</name>
</gene>